<protein>
    <submittedName>
        <fullName evidence="2">Uncharacterized protein</fullName>
    </submittedName>
</protein>
<dbReference type="EMBL" id="JBHPKH010000131">
    <property type="protein sequence ID" value="MFC1573349.1"/>
    <property type="molecule type" value="Genomic_DNA"/>
</dbReference>
<comment type="caution">
    <text evidence="2">The sequence shown here is derived from an EMBL/GenBank/DDBJ whole genome shotgun (WGS) entry which is preliminary data.</text>
</comment>
<dbReference type="Proteomes" id="UP001593833">
    <property type="component" value="Unassembled WGS sequence"/>
</dbReference>
<keyword evidence="3" id="KW-1185">Reference proteome</keyword>
<evidence type="ECO:0000313" key="2">
    <source>
        <dbReference type="EMBL" id="MFC1573349.1"/>
    </source>
</evidence>
<evidence type="ECO:0000313" key="3">
    <source>
        <dbReference type="Proteomes" id="UP001593833"/>
    </source>
</evidence>
<proteinExistence type="predicted"/>
<evidence type="ECO:0000256" key="1">
    <source>
        <dbReference type="SAM" id="SignalP"/>
    </source>
</evidence>
<keyword evidence="1" id="KW-0732">Signal</keyword>
<gene>
    <name evidence="2" type="ORF">ACFL6M_07100</name>
</gene>
<sequence length="142" mass="15336">MKSLIRLMAIVALVAAVLVPGTAGGRSDTGRRDVEQSRPVTKVHVHVSATQDHWDVTVTVRQKTKAAIITDGFAGERGSTSRPTTGKCPAKPILAKQNRTESQPSALDTARYKIVLLRALAKVAENLLERTFREGIQVPGIN</sequence>
<name>A0ABV6YME0_UNCEI</name>
<organism evidence="2 3">
    <name type="scientific">Eiseniibacteriota bacterium</name>
    <dbReference type="NCBI Taxonomy" id="2212470"/>
    <lineage>
        <taxon>Bacteria</taxon>
        <taxon>Candidatus Eiseniibacteriota</taxon>
    </lineage>
</organism>
<feature type="chain" id="PRO_5046358854" evidence="1">
    <location>
        <begin position="24"/>
        <end position="142"/>
    </location>
</feature>
<feature type="signal peptide" evidence="1">
    <location>
        <begin position="1"/>
        <end position="23"/>
    </location>
</feature>
<reference evidence="2 3" key="1">
    <citation type="submission" date="2024-09" db="EMBL/GenBank/DDBJ databases">
        <authorList>
            <person name="D'Angelo T."/>
        </authorList>
    </citation>
    <scope>NUCLEOTIDE SEQUENCE [LARGE SCALE GENOMIC DNA]</scope>
    <source>
        <strain evidence="2">SAG AM-320-E07</strain>
    </source>
</reference>
<accession>A0ABV6YME0</accession>